<evidence type="ECO:0000313" key="1">
    <source>
        <dbReference type="EMBL" id="KAK2662872.1"/>
    </source>
</evidence>
<dbReference type="AlphaFoldDB" id="A0AAD9XP20"/>
<accession>A0AAD9XP20</accession>
<protein>
    <submittedName>
        <fullName evidence="1">Uncharacterized protein</fullName>
    </submittedName>
</protein>
<organism evidence="1 2">
    <name type="scientific">Dipteronia dyeriana</name>
    <dbReference type="NCBI Taxonomy" id="168575"/>
    <lineage>
        <taxon>Eukaryota</taxon>
        <taxon>Viridiplantae</taxon>
        <taxon>Streptophyta</taxon>
        <taxon>Embryophyta</taxon>
        <taxon>Tracheophyta</taxon>
        <taxon>Spermatophyta</taxon>
        <taxon>Magnoliopsida</taxon>
        <taxon>eudicotyledons</taxon>
        <taxon>Gunneridae</taxon>
        <taxon>Pentapetalae</taxon>
        <taxon>rosids</taxon>
        <taxon>malvids</taxon>
        <taxon>Sapindales</taxon>
        <taxon>Sapindaceae</taxon>
        <taxon>Hippocastanoideae</taxon>
        <taxon>Acereae</taxon>
        <taxon>Dipteronia</taxon>
    </lineage>
</organism>
<sequence>MMLLLVLFLRILIDYYCTVGAGNLWRFARSMVLDFVCSNSVSQKPWFRLCRSLSCLPTPALPLTLLFTMLETPKEFSSSSGFYMAKERGDKIANQVSLDAPKKPCV</sequence>
<reference evidence="1" key="1">
    <citation type="journal article" date="2023" name="Plant J.">
        <title>Genome sequences and population genomics provide insights into the demographic history, inbreeding, and mutation load of two 'living fossil' tree species of Dipteronia.</title>
        <authorList>
            <person name="Feng Y."/>
            <person name="Comes H.P."/>
            <person name="Chen J."/>
            <person name="Zhu S."/>
            <person name="Lu R."/>
            <person name="Zhang X."/>
            <person name="Li P."/>
            <person name="Qiu J."/>
            <person name="Olsen K.M."/>
            <person name="Qiu Y."/>
        </authorList>
    </citation>
    <scope>NUCLEOTIDE SEQUENCE</scope>
    <source>
        <strain evidence="1">KIB01</strain>
    </source>
</reference>
<gene>
    <name evidence="1" type="ORF">Ddye_001446</name>
</gene>
<dbReference type="Proteomes" id="UP001280121">
    <property type="component" value="Unassembled WGS sequence"/>
</dbReference>
<comment type="caution">
    <text evidence="1">The sequence shown here is derived from an EMBL/GenBank/DDBJ whole genome shotgun (WGS) entry which is preliminary data.</text>
</comment>
<dbReference type="EMBL" id="JANJYI010000001">
    <property type="protein sequence ID" value="KAK2662872.1"/>
    <property type="molecule type" value="Genomic_DNA"/>
</dbReference>
<evidence type="ECO:0000313" key="2">
    <source>
        <dbReference type="Proteomes" id="UP001280121"/>
    </source>
</evidence>
<name>A0AAD9XP20_9ROSI</name>
<keyword evidence="2" id="KW-1185">Reference proteome</keyword>
<proteinExistence type="predicted"/>